<dbReference type="Pfam" id="PF02211">
    <property type="entry name" value="NHase_beta_C"/>
    <property type="match status" value="1"/>
</dbReference>
<comment type="function">
    <text evidence="1 5">NHase catalyzes the hydration of various nitrile compounds to the corresponding amides.</text>
</comment>
<feature type="domain" description="Nitrile hydratase beta subunit-like N-terminal" evidence="7">
    <location>
        <begin position="1"/>
        <end position="104"/>
    </location>
</feature>
<keyword evidence="3 5" id="KW-0456">Lyase</keyword>
<dbReference type="PIRSF" id="PIRSF001427">
    <property type="entry name" value="NHase_beta"/>
    <property type="match status" value="1"/>
</dbReference>
<comment type="similarity">
    <text evidence="2 5">Belongs to the nitrile hydratase subunit beta family.</text>
</comment>
<dbReference type="Pfam" id="PF21006">
    <property type="entry name" value="NHase_beta_N"/>
    <property type="match status" value="1"/>
</dbReference>
<protein>
    <recommendedName>
        <fullName evidence="5">Nitrile hydratase subunit beta</fullName>
        <shortName evidence="5">NHase</shortName>
        <ecNumber evidence="5">4.2.1.84</ecNumber>
    </recommendedName>
</protein>
<dbReference type="AlphaFoldDB" id="A0A2T0ZYF0"/>
<dbReference type="InterPro" id="IPR008990">
    <property type="entry name" value="Elect_transpt_acc-like_dom_sf"/>
</dbReference>
<proteinExistence type="inferred from homology"/>
<sequence>MNGPHDMGGMQCYGPVTPELDEPAFHADWERRVLAYTLAVGALGQWNIDQSRSSRESLPPVTYLTSSYYEIWRRALENYLVLRGMVTEEELRTGQAKTERANVPAAVAWEKLEAGFDAGSPYNRSERAAARFSVGDRVHTRMINPAGHTRLPRYARNQVGTVERVHGSFVFPDRNAATLSGEIDKTPEWLYTVVFDGRDVWGADTADHLMVSVDAWEPYLEPAQELVA</sequence>
<name>A0A2T0ZYF0_9ACTN</name>
<evidence type="ECO:0000259" key="6">
    <source>
        <dbReference type="Pfam" id="PF02211"/>
    </source>
</evidence>
<dbReference type="SUPFAM" id="SSF50090">
    <property type="entry name" value="Electron transport accessory proteins"/>
    <property type="match status" value="1"/>
</dbReference>
<dbReference type="RefSeq" id="WP_106349457.1">
    <property type="nucleotide sequence ID" value="NZ_PVUE01000010.1"/>
</dbReference>
<keyword evidence="9" id="KW-1185">Reference proteome</keyword>
<evidence type="ECO:0000313" key="9">
    <source>
        <dbReference type="Proteomes" id="UP000237752"/>
    </source>
</evidence>
<dbReference type="OrthoDB" id="3478924at2"/>
<dbReference type="Gene3D" id="2.30.30.50">
    <property type="match status" value="1"/>
</dbReference>
<evidence type="ECO:0000256" key="4">
    <source>
        <dbReference type="ARBA" id="ARBA00044877"/>
    </source>
</evidence>
<organism evidence="8 9">
    <name type="scientific">Antricoccus suffuscus</name>
    <dbReference type="NCBI Taxonomy" id="1629062"/>
    <lineage>
        <taxon>Bacteria</taxon>
        <taxon>Bacillati</taxon>
        <taxon>Actinomycetota</taxon>
        <taxon>Actinomycetes</taxon>
        <taxon>Geodermatophilales</taxon>
        <taxon>Antricoccaceae</taxon>
        <taxon>Antricoccus</taxon>
    </lineage>
</organism>
<comment type="caution">
    <text evidence="8">The sequence shown here is derived from an EMBL/GenBank/DDBJ whole genome shotgun (WGS) entry which is preliminary data.</text>
</comment>
<accession>A0A2T0ZYF0</accession>
<dbReference type="InterPro" id="IPR024690">
    <property type="entry name" value="CN_hydtase_beta_dom_C"/>
</dbReference>
<evidence type="ECO:0000256" key="5">
    <source>
        <dbReference type="PIRNR" id="PIRNR001427"/>
    </source>
</evidence>
<dbReference type="EMBL" id="PVUE01000010">
    <property type="protein sequence ID" value="PRZ41382.1"/>
    <property type="molecule type" value="Genomic_DNA"/>
</dbReference>
<reference evidence="8 9" key="1">
    <citation type="submission" date="2018-03" db="EMBL/GenBank/DDBJ databases">
        <title>Genomic Encyclopedia of Archaeal and Bacterial Type Strains, Phase II (KMG-II): from individual species to whole genera.</title>
        <authorList>
            <person name="Goeker M."/>
        </authorList>
    </citation>
    <scope>NUCLEOTIDE SEQUENCE [LARGE SCALE GENOMIC DNA]</scope>
    <source>
        <strain evidence="8 9">DSM 100065</strain>
    </source>
</reference>
<dbReference type="NCBIfam" id="TIGR03888">
    <property type="entry name" value="nitrile_beta"/>
    <property type="match status" value="1"/>
</dbReference>
<dbReference type="GO" id="GO:0018822">
    <property type="term" value="F:nitrile hydratase activity"/>
    <property type="evidence" value="ECO:0007669"/>
    <property type="project" value="UniProtKB-EC"/>
</dbReference>
<comment type="catalytic activity">
    <reaction evidence="4 5">
        <text>an aliphatic primary amide = an aliphatic nitrile + H2O</text>
        <dbReference type="Rhea" id="RHEA:12673"/>
        <dbReference type="ChEBI" id="CHEBI:15377"/>
        <dbReference type="ChEBI" id="CHEBI:65285"/>
        <dbReference type="ChEBI" id="CHEBI:80291"/>
        <dbReference type="EC" id="4.2.1.84"/>
    </reaction>
</comment>
<evidence type="ECO:0000256" key="3">
    <source>
        <dbReference type="ARBA" id="ARBA00023239"/>
    </source>
</evidence>
<dbReference type="Gene3D" id="1.10.472.20">
    <property type="entry name" value="Nitrile hydratase, beta subunit"/>
    <property type="match status" value="1"/>
</dbReference>
<dbReference type="Proteomes" id="UP000237752">
    <property type="component" value="Unassembled WGS sequence"/>
</dbReference>
<feature type="domain" description="Nitrile hydratase beta subunit" evidence="6">
    <location>
        <begin position="122"/>
        <end position="222"/>
    </location>
</feature>
<gene>
    <name evidence="8" type="ORF">CLV47_110110</name>
</gene>
<dbReference type="InterPro" id="IPR042262">
    <property type="entry name" value="CN_hydtase_beta_C"/>
</dbReference>
<dbReference type="InterPro" id="IPR049054">
    <property type="entry name" value="CN_hydtase_beta-like_N"/>
</dbReference>
<evidence type="ECO:0000259" key="7">
    <source>
        <dbReference type="Pfam" id="PF21006"/>
    </source>
</evidence>
<dbReference type="InterPro" id="IPR003168">
    <property type="entry name" value="Nitrile_hydratase_bsu"/>
</dbReference>
<evidence type="ECO:0000256" key="1">
    <source>
        <dbReference type="ARBA" id="ARBA00004042"/>
    </source>
</evidence>
<dbReference type="GO" id="GO:0046914">
    <property type="term" value="F:transition metal ion binding"/>
    <property type="evidence" value="ECO:0007669"/>
    <property type="project" value="InterPro"/>
</dbReference>
<evidence type="ECO:0000256" key="2">
    <source>
        <dbReference type="ARBA" id="ARBA00009098"/>
    </source>
</evidence>
<evidence type="ECO:0000313" key="8">
    <source>
        <dbReference type="EMBL" id="PRZ41382.1"/>
    </source>
</evidence>
<dbReference type="EC" id="4.2.1.84" evidence="5"/>